<dbReference type="KEGG" id="part:PARC_a3065"/>
<protein>
    <submittedName>
        <fullName evidence="1">Uncharacterized protein</fullName>
    </submittedName>
</protein>
<accession>A0A290S5W6</accession>
<dbReference type="AlphaFoldDB" id="A0A290S5W6"/>
<dbReference type="EMBL" id="CP011025">
    <property type="protein sequence ID" value="ATC87486.1"/>
    <property type="molecule type" value="Genomic_DNA"/>
</dbReference>
<reference evidence="1 2" key="1">
    <citation type="journal article" date="2012" name="J. Bacteriol.">
        <title>Genome sequences of type strains of seven species of the marine bacterium Pseudoalteromonas.</title>
        <authorList>
            <person name="Xie B.B."/>
            <person name="Shu Y.L."/>
            <person name="Qin Q.L."/>
            <person name="Rong J.C."/>
            <person name="Zhang X.Y."/>
            <person name="Chen X.L."/>
            <person name="Shi M."/>
            <person name="He H.L."/>
            <person name="Zhou B.C."/>
            <person name="Zhang Y.Z."/>
        </authorList>
    </citation>
    <scope>NUCLEOTIDE SEQUENCE [LARGE SCALE GENOMIC DNA]</scope>
    <source>
        <strain evidence="1 2">A 37-1-2</strain>
    </source>
</reference>
<evidence type="ECO:0000313" key="2">
    <source>
        <dbReference type="Proteomes" id="UP000016505"/>
    </source>
</evidence>
<name>A0A290S5W6_9GAMM</name>
<dbReference type="Proteomes" id="UP000016505">
    <property type="component" value="Chromosome I"/>
</dbReference>
<organism evidence="1 2">
    <name type="scientific">Pseudoalteromonas arctica A 37-1-2</name>
    <dbReference type="NCBI Taxonomy" id="1117313"/>
    <lineage>
        <taxon>Bacteria</taxon>
        <taxon>Pseudomonadati</taxon>
        <taxon>Pseudomonadota</taxon>
        <taxon>Gammaproteobacteria</taxon>
        <taxon>Alteromonadales</taxon>
        <taxon>Pseudoalteromonadaceae</taxon>
        <taxon>Pseudoalteromonas</taxon>
    </lineage>
</organism>
<sequence length="49" mass="5885">MHYTGLAILFVYIHRRLSTSYEIQQIKTPFLLAIIFKINSHYVYYFVAT</sequence>
<gene>
    <name evidence="1" type="ORF">PARC_a3065</name>
</gene>
<proteinExistence type="predicted"/>
<evidence type="ECO:0000313" key="1">
    <source>
        <dbReference type="EMBL" id="ATC87486.1"/>
    </source>
</evidence>